<dbReference type="InterPro" id="IPR029055">
    <property type="entry name" value="Ntn_hydrolases_N"/>
</dbReference>
<evidence type="ECO:0000313" key="5">
    <source>
        <dbReference type="EMBL" id="GMG84809.1"/>
    </source>
</evidence>
<comment type="similarity">
    <text evidence="1">Belongs to the gamma-glutamyltransferase family.</text>
</comment>
<dbReference type="EMBL" id="BSYI01000043">
    <property type="protein sequence ID" value="GMG84809.1"/>
    <property type="molecule type" value="Genomic_DNA"/>
</dbReference>
<keyword evidence="3" id="KW-0378">Hydrolase</keyword>
<protein>
    <submittedName>
        <fullName evidence="5">Gamma-glutamyltransferase</fullName>
    </submittedName>
</protein>
<dbReference type="Pfam" id="PF01019">
    <property type="entry name" value="G_glu_transpept"/>
    <property type="match status" value="1"/>
</dbReference>
<dbReference type="InterPro" id="IPR043137">
    <property type="entry name" value="GGT_ssub_C"/>
</dbReference>
<keyword evidence="2" id="KW-0808">Transferase</keyword>
<evidence type="ECO:0000313" key="6">
    <source>
        <dbReference type="Proteomes" id="UP001239909"/>
    </source>
</evidence>
<dbReference type="Gene3D" id="3.60.20.40">
    <property type="match status" value="1"/>
</dbReference>
<dbReference type="RefSeq" id="WP_285673930.1">
    <property type="nucleotide sequence ID" value="NZ_BSYI01000043.1"/>
</dbReference>
<accession>A0ABQ6LS52</accession>
<keyword evidence="6" id="KW-1185">Reference proteome</keyword>
<dbReference type="PRINTS" id="PR01210">
    <property type="entry name" value="GGTRANSPTASE"/>
</dbReference>
<dbReference type="SUPFAM" id="SSF56235">
    <property type="entry name" value="N-terminal nucleophile aminohydrolases (Ntn hydrolases)"/>
    <property type="match status" value="1"/>
</dbReference>
<dbReference type="Proteomes" id="UP001239909">
    <property type="component" value="Unassembled WGS sequence"/>
</dbReference>
<dbReference type="PANTHER" id="PTHR43199:SF1">
    <property type="entry name" value="GLUTATHIONE HYDROLASE PROENZYME"/>
    <property type="match status" value="1"/>
</dbReference>
<sequence length="514" mass="52210">MGKGFGIAAGHRLTVEAGAEVLAAGGSAMDAALAGAFMAMVAEPVLAGLLGGGFAMVRAPGGSCELLDAFVDTPRRKRPEGEIDLREIHADFGGVTQAFHIGAGAVAASALAPGLAEAHARFGRMPLRDVVAPAAAAARAGVALTPYQARLAEIVRPILCASAGARALHCRGDGTLKAAGERLANPDFADVLEEFAAEGPRFVTEGEIAARLVEHAAAGGHLTRADCEDCRPAWRRPAEERRGAARLALNPPPSLGGTLIGLALALAPRGADAVALARVFAAVARARAEHGLDTAPEAGAARLADPVVRARLAKALAALKGRPAAQRGTTQISVIDGAGLGVSLTLSNGEGCGDILPGTGIMPNNMLGEADLVPGLAEGAPLRWPEGCRLASMMAPLAASWPDGRVAMLGSGGSNRIRTALAQVLLRLVDAELPLADAIAAPRLHVEDAGAEAVDIEGEDLPEGSRAALAAAFPEARFWDSRSMFFGGVHGVEAGPRGFAAAGDPRRDGHALTG</sequence>
<evidence type="ECO:0000256" key="3">
    <source>
        <dbReference type="ARBA" id="ARBA00022801"/>
    </source>
</evidence>
<keyword evidence="4" id="KW-0865">Zymogen</keyword>
<organism evidence="5 6">
    <name type="scientific">Paralimibaculum aggregatum</name>
    <dbReference type="NCBI Taxonomy" id="3036245"/>
    <lineage>
        <taxon>Bacteria</taxon>
        <taxon>Pseudomonadati</taxon>
        <taxon>Pseudomonadota</taxon>
        <taxon>Alphaproteobacteria</taxon>
        <taxon>Rhodobacterales</taxon>
        <taxon>Paracoccaceae</taxon>
        <taxon>Paralimibaculum</taxon>
    </lineage>
</organism>
<gene>
    <name evidence="5" type="ORF">LNKW23_40250</name>
</gene>
<reference evidence="5 6" key="1">
    <citation type="submission" date="2023-04" db="EMBL/GenBank/DDBJ databases">
        <title>Marinoamorphus aggregata gen. nov., sp. Nov., isolate from tissue of brittle star Ophioplocus japonicus.</title>
        <authorList>
            <person name="Kawano K."/>
            <person name="Sawayama S."/>
            <person name="Nakagawa S."/>
        </authorList>
    </citation>
    <scope>NUCLEOTIDE SEQUENCE [LARGE SCALE GENOMIC DNA]</scope>
    <source>
        <strain evidence="5 6">NKW23</strain>
    </source>
</reference>
<dbReference type="InterPro" id="IPR051792">
    <property type="entry name" value="GGT_bact"/>
</dbReference>
<proteinExistence type="inferred from homology"/>
<evidence type="ECO:0000256" key="1">
    <source>
        <dbReference type="ARBA" id="ARBA00009381"/>
    </source>
</evidence>
<dbReference type="PANTHER" id="PTHR43199">
    <property type="entry name" value="GLUTATHIONE HYDROLASE"/>
    <property type="match status" value="1"/>
</dbReference>
<evidence type="ECO:0000256" key="4">
    <source>
        <dbReference type="ARBA" id="ARBA00023145"/>
    </source>
</evidence>
<comment type="caution">
    <text evidence="5">The sequence shown here is derived from an EMBL/GenBank/DDBJ whole genome shotgun (WGS) entry which is preliminary data.</text>
</comment>
<name>A0ABQ6LS52_9RHOB</name>
<evidence type="ECO:0000256" key="2">
    <source>
        <dbReference type="ARBA" id="ARBA00022679"/>
    </source>
</evidence>